<dbReference type="PANTHER" id="PTHR24422:SF8">
    <property type="entry name" value="CHEMOTAXIS PROTEIN"/>
    <property type="match status" value="1"/>
</dbReference>
<dbReference type="KEGG" id="moz:MoryE10_14740"/>
<dbReference type="RefSeq" id="WP_054773269.1">
    <property type="nucleotide sequence ID" value="NZ_AP019782.1"/>
</dbReference>
<dbReference type="Gene3D" id="3.40.50.150">
    <property type="entry name" value="Vaccinia Virus protein VP39"/>
    <property type="match status" value="1"/>
</dbReference>
<name>A0A8D4VMG1_9GAMM</name>
<dbReference type="AlphaFoldDB" id="A0A8D4VMG1"/>
<dbReference type="InterPro" id="IPR029063">
    <property type="entry name" value="SAM-dependent_MTases_sf"/>
</dbReference>
<evidence type="ECO:0000259" key="1">
    <source>
        <dbReference type="PROSITE" id="PS50123"/>
    </source>
</evidence>
<dbReference type="Proteomes" id="UP000824988">
    <property type="component" value="Chromosome"/>
</dbReference>
<evidence type="ECO:0000313" key="2">
    <source>
        <dbReference type="EMBL" id="BBL70868.1"/>
    </source>
</evidence>
<dbReference type="PROSITE" id="PS50123">
    <property type="entry name" value="CHER"/>
    <property type="match status" value="1"/>
</dbReference>
<dbReference type="GO" id="GO:0008757">
    <property type="term" value="F:S-adenosylmethionine-dependent methyltransferase activity"/>
    <property type="evidence" value="ECO:0007669"/>
    <property type="project" value="InterPro"/>
</dbReference>
<dbReference type="SUPFAM" id="SSF47757">
    <property type="entry name" value="Chemotaxis receptor methyltransferase CheR, N-terminal domain"/>
    <property type="match status" value="1"/>
</dbReference>
<gene>
    <name evidence="2" type="primary">cheR_1</name>
    <name evidence="2" type="ORF">MoryE10_14740</name>
</gene>
<dbReference type="InterPro" id="IPR022642">
    <property type="entry name" value="CheR_C"/>
</dbReference>
<dbReference type="PRINTS" id="PR00996">
    <property type="entry name" value="CHERMTFRASE"/>
</dbReference>
<dbReference type="SUPFAM" id="SSF53335">
    <property type="entry name" value="S-adenosyl-L-methionine-dependent methyltransferases"/>
    <property type="match status" value="1"/>
</dbReference>
<reference evidence="2" key="1">
    <citation type="submission" date="2019-06" db="EMBL/GenBank/DDBJ databases">
        <title>Complete genome sequence of Methylogaea oryzae strain JCM16910.</title>
        <authorList>
            <person name="Asakawa S."/>
        </authorList>
    </citation>
    <scope>NUCLEOTIDE SEQUENCE</scope>
    <source>
        <strain evidence="2">E10</strain>
    </source>
</reference>
<dbReference type="Pfam" id="PF01739">
    <property type="entry name" value="CheR"/>
    <property type="match status" value="1"/>
</dbReference>
<organism evidence="2 3">
    <name type="scientific">Methylogaea oryzae</name>
    <dbReference type="NCBI Taxonomy" id="1295382"/>
    <lineage>
        <taxon>Bacteria</taxon>
        <taxon>Pseudomonadati</taxon>
        <taxon>Pseudomonadota</taxon>
        <taxon>Gammaproteobacteria</taxon>
        <taxon>Methylococcales</taxon>
        <taxon>Methylococcaceae</taxon>
        <taxon>Methylogaea</taxon>
    </lineage>
</organism>
<dbReference type="SMART" id="SM00138">
    <property type="entry name" value="MeTrc"/>
    <property type="match status" value="1"/>
</dbReference>
<protein>
    <submittedName>
        <fullName evidence="2">Chemotaxis protein R</fullName>
    </submittedName>
</protein>
<sequence>MVLSGWRNHRVEDVEVGLLLTALKDRYGYDFTGYARASLKRRLKLLGEYYEVEHLSQLLPPLLYDERVAQTVVNRIVVAASEFFRDPQVWRCIRAEVLPRLDSFPHINLWQAGCGRGEETYTLAILLHEAGLTKKTRLVATDINPDLLAEAREGRWPQRNLEQWRHNYEKAGGSGNFDDYFEHNGDEIAIREEFKTSIEFLQHNLVTDDDFLEVQFIVCRNVLIYFDEKLQERVLGVFSRSLQRGGYLMLGRAESPIGSTGILTLDEHCRVYRKAFGENHV</sequence>
<proteinExistence type="predicted"/>
<dbReference type="InterPro" id="IPR050903">
    <property type="entry name" value="Bact_Chemotaxis_MeTrfase"/>
</dbReference>
<feature type="domain" description="CheR-type methyltransferase" evidence="1">
    <location>
        <begin position="23"/>
        <end position="255"/>
    </location>
</feature>
<dbReference type="PANTHER" id="PTHR24422">
    <property type="entry name" value="CHEMOTAXIS PROTEIN METHYLTRANSFERASE"/>
    <property type="match status" value="1"/>
</dbReference>
<evidence type="ECO:0000313" key="3">
    <source>
        <dbReference type="Proteomes" id="UP000824988"/>
    </source>
</evidence>
<keyword evidence="3" id="KW-1185">Reference proteome</keyword>
<dbReference type="EMBL" id="AP019782">
    <property type="protein sequence ID" value="BBL70868.1"/>
    <property type="molecule type" value="Genomic_DNA"/>
</dbReference>
<dbReference type="InterPro" id="IPR000780">
    <property type="entry name" value="CheR_MeTrfase"/>
</dbReference>
<accession>A0A8D4VMG1</accession>